<keyword evidence="4" id="KW-1185">Reference proteome</keyword>
<sequence length="555" mass="60225">MTDQTPQDSSPTWLALHVDEEDHRLIARVTALPEQGAASAAVMEHITNAGFGTWVISDSAIKDLVNAVAKADPSLDQRTFCLARRHDGKFNLTIDPKREQVVLNIEPPRGGQPVTEVMVRERMAAKSVVHGIDEDALTRAVLLGEQDPMEVVIARATPPAHGSDTVFESLIPKARRRMPHIDERGRADYRDLGEVPQVKPGTPLVRRHPATAGVPGVNVLGQAIPARSGREFPFSSKLRNVVPSADDPAVLESTLHGIPVLIPRGAMVEESLEVDKVDLSSGNLSFEGSVLIRGDVVSGMKVTASGDILVNGMVEGAILEAGGDIQIKRGVVGQLHQDETHEGKSRPTARLKAKGTVSSRFIENAWVEADHVLIHEQMVHCQISATHEVTVGGTGARKGQIVGGSIRAGEQIECHMLGSPTAPQTQVVVGADPKLRDQLAELEQRLDAQHHLAEELVRTLNFVQQHPERVAADFKTRATNTLAEVEGHVQELEQEKAQLLEQMARFQDATIVVQRRIYSGVEVCIGDKVRRIEAETLGGVFKLQEGEVILDHAPG</sequence>
<dbReference type="PANTHER" id="PTHR38032">
    <property type="entry name" value="POLYMERASE-RELATED"/>
    <property type="match status" value="1"/>
</dbReference>
<dbReference type="InterPro" id="IPR036145">
    <property type="entry name" value="MinC_C_sf"/>
</dbReference>
<proteinExistence type="predicted"/>
<dbReference type="InterPro" id="IPR046865">
    <property type="entry name" value="FapA_b_solenoid"/>
</dbReference>
<evidence type="ECO:0000313" key="4">
    <source>
        <dbReference type="Proteomes" id="UP000199496"/>
    </source>
</evidence>
<protein>
    <recommendedName>
        <fullName evidence="2">Flagellar Assembly Protein A N-terminal region domain-containing protein</fullName>
    </recommendedName>
</protein>
<dbReference type="InterPro" id="IPR005646">
    <property type="entry name" value="FapA"/>
</dbReference>
<dbReference type="AlphaFoldDB" id="A0A1H9CZD2"/>
<dbReference type="Proteomes" id="UP000199496">
    <property type="component" value="Unassembled WGS sequence"/>
</dbReference>
<evidence type="ECO:0000259" key="2">
    <source>
        <dbReference type="Pfam" id="PF20250"/>
    </source>
</evidence>
<reference evidence="3 4" key="1">
    <citation type="submission" date="2016-10" db="EMBL/GenBank/DDBJ databases">
        <authorList>
            <person name="de Groot N.N."/>
        </authorList>
    </citation>
    <scope>NUCLEOTIDE SEQUENCE [LARGE SCALE GENOMIC DNA]</scope>
    <source>
        <strain evidence="3 4">B7-7</strain>
    </source>
</reference>
<dbReference type="Pfam" id="PF20250">
    <property type="entry name" value="FapA_N"/>
    <property type="match status" value="1"/>
</dbReference>
<dbReference type="SUPFAM" id="SSF63848">
    <property type="entry name" value="Cell-division inhibitor MinC, C-terminal domain"/>
    <property type="match status" value="1"/>
</dbReference>
<feature type="coiled-coil region" evidence="1">
    <location>
        <begin position="439"/>
        <end position="509"/>
    </location>
</feature>
<dbReference type="InterPro" id="IPR046866">
    <property type="entry name" value="FapA_N"/>
</dbReference>
<organism evidence="3 4">
    <name type="scientific">Ectothiorhodospira magna</name>
    <dbReference type="NCBI Taxonomy" id="867345"/>
    <lineage>
        <taxon>Bacteria</taxon>
        <taxon>Pseudomonadati</taxon>
        <taxon>Pseudomonadota</taxon>
        <taxon>Gammaproteobacteria</taxon>
        <taxon>Chromatiales</taxon>
        <taxon>Ectothiorhodospiraceae</taxon>
        <taxon>Ectothiorhodospira</taxon>
    </lineage>
</organism>
<evidence type="ECO:0000256" key="1">
    <source>
        <dbReference type="SAM" id="Coils"/>
    </source>
</evidence>
<dbReference type="GO" id="GO:0000902">
    <property type="term" value="P:cell morphogenesis"/>
    <property type="evidence" value="ECO:0007669"/>
    <property type="project" value="InterPro"/>
</dbReference>
<dbReference type="InterPro" id="IPR016098">
    <property type="entry name" value="CAP/MinC_C"/>
</dbReference>
<accession>A0A1H9CZD2</accession>
<gene>
    <name evidence="3" type="ORF">SAMN05421693_11548</name>
</gene>
<name>A0A1H9CZD2_9GAMM</name>
<dbReference type="EMBL" id="FOFO01000015">
    <property type="protein sequence ID" value="SEQ05913.1"/>
    <property type="molecule type" value="Genomic_DNA"/>
</dbReference>
<dbReference type="STRING" id="867345.SAMN05421693_11548"/>
<dbReference type="Gene3D" id="2.160.20.70">
    <property type="match status" value="1"/>
</dbReference>
<evidence type="ECO:0000313" key="3">
    <source>
        <dbReference type="EMBL" id="SEQ05913.1"/>
    </source>
</evidence>
<dbReference type="Pfam" id="PF03961">
    <property type="entry name" value="FapA"/>
    <property type="match status" value="1"/>
</dbReference>
<dbReference type="PANTHER" id="PTHR38032:SF1">
    <property type="entry name" value="RNA-BINDING PROTEIN KHPB N-TERMINAL DOMAIN-CONTAINING PROTEIN"/>
    <property type="match status" value="1"/>
</dbReference>
<keyword evidence="1" id="KW-0175">Coiled coil</keyword>
<feature type="domain" description="Flagellar Assembly Protein A N-terminal region" evidence="2">
    <location>
        <begin position="90"/>
        <end position="262"/>
    </location>
</feature>